<keyword evidence="8" id="KW-0694">RNA-binding</keyword>
<name>A0A0K9NUZ7_ZOSMR</name>
<keyword evidence="11" id="KW-1185">Reference proteome</keyword>
<evidence type="ECO:0000256" key="8">
    <source>
        <dbReference type="PROSITE-ProRule" id="PRU00176"/>
    </source>
</evidence>
<proteinExistence type="inferred from homology"/>
<dbReference type="GO" id="GO:0008143">
    <property type="term" value="F:poly(A) binding"/>
    <property type="evidence" value="ECO:0000318"/>
    <property type="project" value="GO_Central"/>
</dbReference>
<evidence type="ECO:0000256" key="5">
    <source>
        <dbReference type="ARBA" id="ARBA00022771"/>
    </source>
</evidence>
<evidence type="ECO:0000313" key="10">
    <source>
        <dbReference type="EMBL" id="KMZ60589.1"/>
    </source>
</evidence>
<evidence type="ECO:0000256" key="7">
    <source>
        <dbReference type="ARBA" id="ARBA00023242"/>
    </source>
</evidence>
<reference evidence="11" key="1">
    <citation type="journal article" date="2016" name="Nature">
        <title>The genome of the seagrass Zostera marina reveals angiosperm adaptation to the sea.</title>
        <authorList>
            <person name="Olsen J.L."/>
            <person name="Rouze P."/>
            <person name="Verhelst B."/>
            <person name="Lin Y.-C."/>
            <person name="Bayer T."/>
            <person name="Collen J."/>
            <person name="Dattolo E."/>
            <person name="De Paoli E."/>
            <person name="Dittami S."/>
            <person name="Maumus F."/>
            <person name="Michel G."/>
            <person name="Kersting A."/>
            <person name="Lauritano C."/>
            <person name="Lohaus R."/>
            <person name="Toepel M."/>
            <person name="Tonon T."/>
            <person name="Vanneste K."/>
            <person name="Amirebrahimi M."/>
            <person name="Brakel J."/>
            <person name="Bostroem C."/>
            <person name="Chovatia M."/>
            <person name="Grimwood J."/>
            <person name="Jenkins J.W."/>
            <person name="Jueterbock A."/>
            <person name="Mraz A."/>
            <person name="Stam W.T."/>
            <person name="Tice H."/>
            <person name="Bornberg-Bauer E."/>
            <person name="Green P.J."/>
            <person name="Pearson G.A."/>
            <person name="Procaccini G."/>
            <person name="Duarte C.M."/>
            <person name="Schmutz J."/>
            <person name="Reusch T.B.H."/>
            <person name="Van de Peer Y."/>
        </authorList>
    </citation>
    <scope>NUCLEOTIDE SEQUENCE [LARGE SCALE GENOMIC DNA]</scope>
    <source>
        <strain evidence="11">cv. Finnish</strain>
    </source>
</reference>
<keyword evidence="7" id="KW-0539">Nucleus</keyword>
<dbReference type="AlphaFoldDB" id="A0A0K9NUZ7"/>
<dbReference type="PANTHER" id="PTHR14738">
    <property type="entry name" value="ZINC FINGER CCCH DOMAIN-CONTAINING PROTEIN 14"/>
    <property type="match status" value="1"/>
</dbReference>
<dbReference type="GO" id="GO:0005737">
    <property type="term" value="C:cytoplasm"/>
    <property type="evidence" value="ECO:0000318"/>
    <property type="project" value="GO_Central"/>
</dbReference>
<dbReference type="GO" id="GO:0005634">
    <property type="term" value="C:nucleus"/>
    <property type="evidence" value="ECO:0000318"/>
    <property type="project" value="GO_Central"/>
</dbReference>
<accession>A0A0K9NUZ7</accession>
<evidence type="ECO:0000259" key="9">
    <source>
        <dbReference type="PROSITE" id="PS50102"/>
    </source>
</evidence>
<dbReference type="SUPFAM" id="SSF54928">
    <property type="entry name" value="RNA-binding domain, RBD"/>
    <property type="match status" value="1"/>
</dbReference>
<evidence type="ECO:0000256" key="1">
    <source>
        <dbReference type="ARBA" id="ARBA00004123"/>
    </source>
</evidence>
<dbReference type="InterPro" id="IPR040366">
    <property type="entry name" value="Nab2/ZC3H14"/>
</dbReference>
<gene>
    <name evidence="10" type="ORF">ZOSMA_58G00450</name>
</gene>
<dbReference type="Pfam" id="PF00076">
    <property type="entry name" value="RRM_1"/>
    <property type="match status" value="1"/>
</dbReference>
<dbReference type="OrthoDB" id="4726at2759"/>
<dbReference type="OMA" id="KENTNHF"/>
<dbReference type="InterPro" id="IPR000504">
    <property type="entry name" value="RRM_dom"/>
</dbReference>
<dbReference type="STRING" id="29655.A0A0K9NUZ7"/>
<comment type="caution">
    <text evidence="10">The sequence shown here is derived from an EMBL/GenBank/DDBJ whole genome shotgun (WGS) entry which is preliminary data.</text>
</comment>
<keyword evidence="6" id="KW-0862">Zinc</keyword>
<dbReference type="GO" id="GO:0043488">
    <property type="term" value="P:regulation of mRNA stability"/>
    <property type="evidence" value="ECO:0000318"/>
    <property type="project" value="GO_Central"/>
</dbReference>
<comment type="similarity">
    <text evidence="2">Belongs to the ZC3H14 family.</text>
</comment>
<protein>
    <recommendedName>
        <fullName evidence="9">RRM domain-containing protein</fullName>
    </recommendedName>
</protein>
<keyword evidence="5" id="KW-0863">Zinc-finger</keyword>
<evidence type="ECO:0000256" key="6">
    <source>
        <dbReference type="ARBA" id="ARBA00022833"/>
    </source>
</evidence>
<dbReference type="InterPro" id="IPR012677">
    <property type="entry name" value="Nucleotide-bd_a/b_plait_sf"/>
</dbReference>
<comment type="subcellular location">
    <subcellularLocation>
        <location evidence="1">Nucleus</location>
    </subcellularLocation>
</comment>
<dbReference type="Proteomes" id="UP000036987">
    <property type="component" value="Unassembled WGS sequence"/>
</dbReference>
<evidence type="ECO:0000313" key="11">
    <source>
        <dbReference type="Proteomes" id="UP000036987"/>
    </source>
</evidence>
<dbReference type="PANTHER" id="PTHR14738:SF29">
    <property type="entry name" value="ZINC FINGER CCCH DOMAIN-CONTAINING PROTEIN 14"/>
    <property type="match status" value="1"/>
</dbReference>
<keyword evidence="4" id="KW-0677">Repeat</keyword>
<dbReference type="PROSITE" id="PS50102">
    <property type="entry name" value="RRM"/>
    <property type="match status" value="1"/>
</dbReference>
<dbReference type="InterPro" id="IPR035979">
    <property type="entry name" value="RBD_domain_sf"/>
</dbReference>
<evidence type="ECO:0000256" key="2">
    <source>
        <dbReference type="ARBA" id="ARBA00008423"/>
    </source>
</evidence>
<dbReference type="Gene3D" id="3.30.70.330">
    <property type="match status" value="1"/>
</dbReference>
<keyword evidence="3" id="KW-0479">Metal-binding</keyword>
<sequence>MEEEISSSTSLFSMPPVSFKMNIKSSEAIGIRAEVSQKLGEFLGDYIDEVLTEYIVVLVCNGKHQNQARDDVHAFLGDNSDTFITWLWCRLSKRIYPISSDSMTPVVNASDSCLNFSDTNRKGYTNGTAPSEQKNSEYAASNPISLSTIDPLVNHRCQNPDLQVSFEIDAEKHHPQPSTLQCMSDSACGYQNEAQNLKCPSQILVVNNQNDLGVQFENHQNKMTKGIRAKERHCLPNLCLPESRITHSVVTEDPCPKSPTAVDIKSSSRNPSLKYVDALLCHDNPSRGSVWDRLGKPCEDSEKYIIAEENLQVEEKIVDSVGGKSVQHKMIKALSDHMPITSMVGENAHSSVTNPVNTCDTFKRKYEFNDPGHRYDFASSGHRENHLHNKQKSRKLLEKLSLNQSVQSLPEKRSETHIYNMKISKNDHLDYTTEKPSHVTNNNEILDVKLKLQKVEMEMLKLRSNLAEFSDDTKTLPTPPSNKGVRNAFEDVESRTVVVKNVHFAATKADLSLHFTKCGSVANVILITDTTGQPKGSAYIVFATKDSVEKAVSLSGTSFFSRLLKVIRKADDLLLGTSLDTIQSSCKKQQPLHWSRTMPLQRNQYPVSLQWRREVQKKQNE</sequence>
<dbReference type="SMART" id="SM00360">
    <property type="entry name" value="RRM"/>
    <property type="match status" value="1"/>
</dbReference>
<organism evidence="10 11">
    <name type="scientific">Zostera marina</name>
    <name type="common">Eelgrass</name>
    <dbReference type="NCBI Taxonomy" id="29655"/>
    <lineage>
        <taxon>Eukaryota</taxon>
        <taxon>Viridiplantae</taxon>
        <taxon>Streptophyta</taxon>
        <taxon>Embryophyta</taxon>
        <taxon>Tracheophyta</taxon>
        <taxon>Spermatophyta</taxon>
        <taxon>Magnoliopsida</taxon>
        <taxon>Liliopsida</taxon>
        <taxon>Zosteraceae</taxon>
        <taxon>Zostera</taxon>
    </lineage>
</organism>
<feature type="domain" description="RRM" evidence="9">
    <location>
        <begin position="495"/>
        <end position="571"/>
    </location>
</feature>
<dbReference type="GO" id="GO:0008270">
    <property type="term" value="F:zinc ion binding"/>
    <property type="evidence" value="ECO:0007669"/>
    <property type="project" value="UniProtKB-KW"/>
</dbReference>
<evidence type="ECO:0000256" key="3">
    <source>
        <dbReference type="ARBA" id="ARBA00022723"/>
    </source>
</evidence>
<evidence type="ECO:0000256" key="4">
    <source>
        <dbReference type="ARBA" id="ARBA00022737"/>
    </source>
</evidence>
<dbReference type="EMBL" id="LFYR01001606">
    <property type="protein sequence ID" value="KMZ60589.1"/>
    <property type="molecule type" value="Genomic_DNA"/>
</dbReference>